<evidence type="ECO:0000259" key="11">
    <source>
        <dbReference type="PROSITE" id="PS50893"/>
    </source>
</evidence>
<dbReference type="InterPro" id="IPR050835">
    <property type="entry name" value="ABC_transporter_sub-D"/>
</dbReference>
<feature type="transmembrane region" description="Helical" evidence="10">
    <location>
        <begin position="115"/>
        <end position="138"/>
    </location>
</feature>
<evidence type="ECO:0000256" key="8">
    <source>
        <dbReference type="ARBA" id="ARBA00023136"/>
    </source>
</evidence>
<evidence type="ECO:0000256" key="7">
    <source>
        <dbReference type="ARBA" id="ARBA00022989"/>
    </source>
</evidence>
<dbReference type="Proteomes" id="UP000295122">
    <property type="component" value="Unassembled WGS sequence"/>
</dbReference>
<protein>
    <submittedName>
        <fullName evidence="13">Putative ATP-binding cassette transporter</fullName>
    </submittedName>
</protein>
<reference evidence="13 14" key="1">
    <citation type="submission" date="2019-03" db="EMBL/GenBank/DDBJ databases">
        <title>Genomic Encyclopedia of Type Strains, Phase IV (KMG-IV): sequencing the most valuable type-strain genomes for metagenomic binning, comparative biology and taxonomic classification.</title>
        <authorList>
            <person name="Goeker M."/>
        </authorList>
    </citation>
    <scope>NUCLEOTIDE SEQUENCE [LARGE SCALE GENOMIC DNA]</scope>
    <source>
        <strain evidence="13 14">DSM 25903</strain>
    </source>
</reference>
<dbReference type="PROSITE" id="PS00675">
    <property type="entry name" value="SIGMA54_INTERACT_1"/>
    <property type="match status" value="1"/>
</dbReference>
<evidence type="ECO:0000256" key="5">
    <source>
        <dbReference type="ARBA" id="ARBA00022741"/>
    </source>
</evidence>
<dbReference type="Gene3D" id="1.20.1560.10">
    <property type="entry name" value="ABC transporter type 1, transmembrane domain"/>
    <property type="match status" value="1"/>
</dbReference>
<dbReference type="Gene3D" id="3.40.50.300">
    <property type="entry name" value="P-loop containing nucleotide triphosphate hydrolases"/>
    <property type="match status" value="1"/>
</dbReference>
<keyword evidence="3" id="KW-0813">Transport</keyword>
<proteinExistence type="inferred from homology"/>
<dbReference type="InterPro" id="IPR025662">
    <property type="entry name" value="Sigma_54_int_dom_ATP-bd_1"/>
</dbReference>
<organism evidence="13 14">
    <name type="scientific">Enterovirga rhinocerotis</name>
    <dbReference type="NCBI Taxonomy" id="1339210"/>
    <lineage>
        <taxon>Bacteria</taxon>
        <taxon>Pseudomonadati</taxon>
        <taxon>Pseudomonadota</taxon>
        <taxon>Alphaproteobacteria</taxon>
        <taxon>Hyphomicrobiales</taxon>
        <taxon>Methylobacteriaceae</taxon>
        <taxon>Enterovirga</taxon>
    </lineage>
</organism>
<evidence type="ECO:0000313" key="14">
    <source>
        <dbReference type="Proteomes" id="UP000295122"/>
    </source>
</evidence>
<keyword evidence="5" id="KW-0547">Nucleotide-binding</keyword>
<keyword evidence="7 10" id="KW-1133">Transmembrane helix</keyword>
<dbReference type="GO" id="GO:0005524">
    <property type="term" value="F:ATP binding"/>
    <property type="evidence" value="ECO:0007669"/>
    <property type="project" value="UniProtKB-KW"/>
</dbReference>
<gene>
    <name evidence="13" type="ORF">EV668_1307</name>
</gene>
<dbReference type="Pfam" id="PF00005">
    <property type="entry name" value="ABC_tran"/>
    <property type="match status" value="1"/>
</dbReference>
<evidence type="ECO:0000256" key="6">
    <source>
        <dbReference type="ARBA" id="ARBA00022840"/>
    </source>
</evidence>
<evidence type="ECO:0000256" key="4">
    <source>
        <dbReference type="ARBA" id="ARBA00022692"/>
    </source>
</evidence>
<comment type="caution">
    <text evidence="13">The sequence shown here is derived from an EMBL/GenBank/DDBJ whole genome shotgun (WGS) entry which is preliminary data.</text>
</comment>
<dbReference type="InterPro" id="IPR011527">
    <property type="entry name" value="ABC1_TM_dom"/>
</dbReference>
<evidence type="ECO:0000256" key="2">
    <source>
        <dbReference type="ARBA" id="ARBA00005417"/>
    </source>
</evidence>
<feature type="transmembrane region" description="Helical" evidence="10">
    <location>
        <begin position="195"/>
        <end position="217"/>
    </location>
</feature>
<sequence>MTFRLRGAATAASGSGPDFSSACRMPDGAFVRPADPASEGAEPASSASPSPIATARSFFRIAGGFWQGETARTAWWLCAIVFALVLVNLAVALLLNRWNKFFFDAIERKDVANVGLGVVLVLGLALAAAAVAVGMVHARMRLQLAWRRWLTRSILKRWLSERRFYQLTIVAREGSHPEFRIADDVRLAIEPLVDFAIGLVNAILAAAAFFGVLWLVGGSIRLGPVTVPGYMVVAAVLYATLTSTAMVFVGRPLIQKVERKNTGEARFRYELTRVRESAESIALVGGDDDERGRLEETFSDLAARWLRVIVQQAHMTWISNANSVLAPVVPLLLGAPKYLAGDLSLGELMQIATAFTQVQIALNWLIDNAVRLAETLASAQRVVGLTDALAELDTSIGSYGAKGIVVLGDSPDDAIHIENLSLTQQNGTLMIEGASTRIGKGEKVLVKGESGTGKSTLIRAMAGLWPWGSGRILRPRGAEVAFMPQRPYLPLGTLRHVLLYPKSDESRVSGARILHVLREVGLSHLAGRLDEEDQWDQILSGGERQRIAFARVLLNPPDIIIMDEATSALGEVSQAKMMAFLHTELAEATVLSVGHRPGLEEYHDREIYLVREDDAASSRAEHRAYPGLTRFWRILKGERNEAP</sequence>
<name>A0A4R7CAK0_9HYPH</name>
<comment type="subcellular location">
    <subcellularLocation>
        <location evidence="1">Cell membrane</location>
        <topology evidence="1">Multi-pass membrane protein</topology>
    </subcellularLocation>
</comment>
<keyword evidence="6 13" id="KW-0067">ATP-binding</keyword>
<dbReference type="InterPro" id="IPR017871">
    <property type="entry name" value="ABC_transporter-like_CS"/>
</dbReference>
<accession>A0A4R7CAK0</accession>
<dbReference type="SUPFAM" id="SSF52540">
    <property type="entry name" value="P-loop containing nucleoside triphosphate hydrolases"/>
    <property type="match status" value="1"/>
</dbReference>
<evidence type="ECO:0000313" key="13">
    <source>
        <dbReference type="EMBL" id="TDR94036.1"/>
    </source>
</evidence>
<feature type="transmembrane region" description="Helical" evidence="10">
    <location>
        <begin position="74"/>
        <end position="95"/>
    </location>
</feature>
<feature type="region of interest" description="Disordered" evidence="9">
    <location>
        <begin position="1"/>
        <end position="20"/>
    </location>
</feature>
<dbReference type="PANTHER" id="PTHR11384">
    <property type="entry name" value="ATP-BINDING CASSETTE, SUB-FAMILY D MEMBER"/>
    <property type="match status" value="1"/>
</dbReference>
<dbReference type="EMBL" id="SNZR01000011">
    <property type="protein sequence ID" value="TDR94036.1"/>
    <property type="molecule type" value="Genomic_DNA"/>
</dbReference>
<keyword evidence="14" id="KW-1185">Reference proteome</keyword>
<dbReference type="PANTHER" id="PTHR11384:SF59">
    <property type="entry name" value="LYSOSOMAL COBALAMIN TRANSPORTER ABCD4"/>
    <property type="match status" value="1"/>
</dbReference>
<feature type="domain" description="ABC transmembrane type-1" evidence="12">
    <location>
        <begin position="79"/>
        <end position="374"/>
    </location>
</feature>
<evidence type="ECO:0000256" key="1">
    <source>
        <dbReference type="ARBA" id="ARBA00004651"/>
    </source>
</evidence>
<dbReference type="CDD" id="cd03223">
    <property type="entry name" value="ABCD_peroxisomal_ALDP"/>
    <property type="match status" value="1"/>
</dbReference>
<dbReference type="GO" id="GO:0016887">
    <property type="term" value="F:ATP hydrolysis activity"/>
    <property type="evidence" value="ECO:0007669"/>
    <property type="project" value="InterPro"/>
</dbReference>
<keyword evidence="4 10" id="KW-0812">Transmembrane</keyword>
<comment type="similarity">
    <text evidence="2">Belongs to the ABC transporter superfamily.</text>
</comment>
<evidence type="ECO:0000256" key="3">
    <source>
        <dbReference type="ARBA" id="ARBA00022448"/>
    </source>
</evidence>
<dbReference type="PROSITE" id="PS00211">
    <property type="entry name" value="ABC_TRANSPORTER_1"/>
    <property type="match status" value="1"/>
</dbReference>
<dbReference type="SMART" id="SM00382">
    <property type="entry name" value="AAA"/>
    <property type="match status" value="1"/>
</dbReference>
<dbReference type="InterPro" id="IPR003439">
    <property type="entry name" value="ABC_transporter-like_ATP-bd"/>
</dbReference>
<evidence type="ECO:0000256" key="10">
    <source>
        <dbReference type="SAM" id="Phobius"/>
    </source>
</evidence>
<evidence type="ECO:0000256" key="9">
    <source>
        <dbReference type="SAM" id="MobiDB-lite"/>
    </source>
</evidence>
<dbReference type="SUPFAM" id="SSF90123">
    <property type="entry name" value="ABC transporter transmembrane region"/>
    <property type="match status" value="1"/>
</dbReference>
<feature type="domain" description="ABC transporter" evidence="11">
    <location>
        <begin position="415"/>
        <end position="637"/>
    </location>
</feature>
<feature type="transmembrane region" description="Helical" evidence="10">
    <location>
        <begin position="229"/>
        <end position="250"/>
    </location>
</feature>
<dbReference type="InterPro" id="IPR003593">
    <property type="entry name" value="AAA+_ATPase"/>
</dbReference>
<dbReference type="GO" id="GO:0005886">
    <property type="term" value="C:plasma membrane"/>
    <property type="evidence" value="ECO:0007669"/>
    <property type="project" value="UniProtKB-SubCell"/>
</dbReference>
<dbReference type="OrthoDB" id="9810134at2"/>
<dbReference type="PROSITE" id="PS50893">
    <property type="entry name" value="ABC_TRANSPORTER_2"/>
    <property type="match status" value="1"/>
</dbReference>
<dbReference type="PROSITE" id="PS50929">
    <property type="entry name" value="ABC_TM1F"/>
    <property type="match status" value="1"/>
</dbReference>
<dbReference type="AlphaFoldDB" id="A0A4R7CAK0"/>
<dbReference type="GO" id="GO:0140359">
    <property type="term" value="F:ABC-type transporter activity"/>
    <property type="evidence" value="ECO:0007669"/>
    <property type="project" value="InterPro"/>
</dbReference>
<dbReference type="Pfam" id="PF06472">
    <property type="entry name" value="ABC_membrane_2"/>
    <property type="match status" value="1"/>
</dbReference>
<dbReference type="InterPro" id="IPR027417">
    <property type="entry name" value="P-loop_NTPase"/>
</dbReference>
<dbReference type="InterPro" id="IPR036640">
    <property type="entry name" value="ABC1_TM_sf"/>
</dbReference>
<keyword evidence="8 10" id="KW-0472">Membrane</keyword>
<evidence type="ECO:0000259" key="12">
    <source>
        <dbReference type="PROSITE" id="PS50929"/>
    </source>
</evidence>